<evidence type="ECO:0008006" key="4">
    <source>
        <dbReference type="Google" id="ProtNLM"/>
    </source>
</evidence>
<comment type="caution">
    <text evidence="2">The sequence shown here is derived from an EMBL/GenBank/DDBJ whole genome shotgun (WGS) entry which is preliminary data.</text>
</comment>
<gene>
    <name evidence="2" type="ORF">NQ318_021803</name>
</gene>
<dbReference type="AlphaFoldDB" id="A0AAV8Z6G8"/>
<keyword evidence="3" id="KW-1185">Reference proteome</keyword>
<organism evidence="2 3">
    <name type="scientific">Aromia moschata</name>
    <dbReference type="NCBI Taxonomy" id="1265417"/>
    <lineage>
        <taxon>Eukaryota</taxon>
        <taxon>Metazoa</taxon>
        <taxon>Ecdysozoa</taxon>
        <taxon>Arthropoda</taxon>
        <taxon>Hexapoda</taxon>
        <taxon>Insecta</taxon>
        <taxon>Pterygota</taxon>
        <taxon>Neoptera</taxon>
        <taxon>Endopterygota</taxon>
        <taxon>Coleoptera</taxon>
        <taxon>Polyphaga</taxon>
        <taxon>Cucujiformia</taxon>
        <taxon>Chrysomeloidea</taxon>
        <taxon>Cerambycidae</taxon>
        <taxon>Cerambycinae</taxon>
        <taxon>Callichromatini</taxon>
        <taxon>Aromia</taxon>
    </lineage>
</organism>
<dbReference type="PANTHER" id="PTHR45913">
    <property type="entry name" value="EPM2A-INTERACTING PROTEIN 1"/>
    <property type="match status" value="1"/>
</dbReference>
<feature type="region of interest" description="Disordered" evidence="1">
    <location>
        <begin position="148"/>
        <end position="171"/>
    </location>
</feature>
<accession>A0AAV8Z6G8</accession>
<dbReference type="PANTHER" id="PTHR45913:SF22">
    <property type="entry name" value="SCAN BOX DOMAIN-CONTAINING PROTEIN"/>
    <property type="match status" value="1"/>
</dbReference>
<evidence type="ECO:0000313" key="3">
    <source>
        <dbReference type="Proteomes" id="UP001162162"/>
    </source>
</evidence>
<reference evidence="2" key="1">
    <citation type="journal article" date="2023" name="Insect Mol. Biol.">
        <title>Genome sequencing provides insights into the evolution of gene families encoding plant cell wall-degrading enzymes in longhorned beetles.</title>
        <authorList>
            <person name="Shin N.R."/>
            <person name="Okamura Y."/>
            <person name="Kirsch R."/>
            <person name="Pauchet Y."/>
        </authorList>
    </citation>
    <scope>NUCLEOTIDE SEQUENCE</scope>
    <source>
        <strain evidence="2">AMC_N1</strain>
    </source>
</reference>
<evidence type="ECO:0000313" key="2">
    <source>
        <dbReference type="EMBL" id="KAJ8959617.1"/>
    </source>
</evidence>
<name>A0AAV8Z6G8_9CUCU</name>
<sequence>MDQEIHEELLFARTLTTDIKGESIFNIFKDYCMEKAIPLSNIISVASDRAPAMVGRSREFVSHLKQNIPGMLAIHCVIHRQHLVAKNVSARLQEPLQFVINAVNRIRSNALNTRLIGHERVALPRAYRGCDQKRGLVEVAALMVGSRESAPEAEDMPAGTELPNTYREPHKKKSLRLRSEDLSDHSLDSLLPIHLNQKEYSYQKIIKYFNKG</sequence>
<dbReference type="EMBL" id="JAPWTK010000012">
    <property type="protein sequence ID" value="KAJ8959617.1"/>
    <property type="molecule type" value="Genomic_DNA"/>
</dbReference>
<proteinExistence type="predicted"/>
<evidence type="ECO:0000256" key="1">
    <source>
        <dbReference type="SAM" id="MobiDB-lite"/>
    </source>
</evidence>
<protein>
    <recommendedName>
        <fullName evidence="4">SCAN domain-containing protein 3</fullName>
    </recommendedName>
</protein>
<dbReference type="Proteomes" id="UP001162162">
    <property type="component" value="Unassembled WGS sequence"/>
</dbReference>